<dbReference type="InterPro" id="IPR025287">
    <property type="entry name" value="WAK_GUB"/>
</dbReference>
<comment type="caution">
    <text evidence="18">The sequence shown here is derived from an EMBL/GenBank/DDBJ whole genome shotgun (WGS) entry which is preliminary data.</text>
</comment>
<accession>A0A445D6H3</accession>
<feature type="domain" description="RING-type" evidence="17">
    <location>
        <begin position="348"/>
        <end position="390"/>
    </location>
</feature>
<organism evidence="18 19">
    <name type="scientific">Arachis hypogaea</name>
    <name type="common">Peanut</name>
    <dbReference type="NCBI Taxonomy" id="3818"/>
    <lineage>
        <taxon>Eukaryota</taxon>
        <taxon>Viridiplantae</taxon>
        <taxon>Streptophyta</taxon>
        <taxon>Embryophyta</taxon>
        <taxon>Tracheophyta</taxon>
        <taxon>Spermatophyta</taxon>
        <taxon>Magnoliopsida</taxon>
        <taxon>eudicotyledons</taxon>
        <taxon>Gunneridae</taxon>
        <taxon>Pentapetalae</taxon>
        <taxon>rosids</taxon>
        <taxon>fabids</taxon>
        <taxon>Fabales</taxon>
        <taxon>Fabaceae</taxon>
        <taxon>Papilionoideae</taxon>
        <taxon>50 kb inversion clade</taxon>
        <taxon>dalbergioids sensu lato</taxon>
        <taxon>Dalbergieae</taxon>
        <taxon>Pterocarpus clade</taxon>
        <taxon>Arachis</taxon>
    </lineage>
</organism>
<dbReference type="Pfam" id="PF13639">
    <property type="entry name" value="zf-RING_2"/>
    <property type="match status" value="1"/>
</dbReference>
<evidence type="ECO:0000256" key="13">
    <source>
        <dbReference type="ARBA" id="ARBA00023136"/>
    </source>
</evidence>
<keyword evidence="10" id="KW-0833">Ubl conjugation pathway</keyword>
<comment type="pathway">
    <text evidence="3">Protein modification; protein ubiquitination.</text>
</comment>
<evidence type="ECO:0000256" key="14">
    <source>
        <dbReference type="ARBA" id="ARBA00024209"/>
    </source>
</evidence>
<dbReference type="STRING" id="3818.A0A445D6H3"/>
<dbReference type="GO" id="GO:0008270">
    <property type="term" value="F:zinc ion binding"/>
    <property type="evidence" value="ECO:0007669"/>
    <property type="project" value="UniProtKB-KW"/>
</dbReference>
<evidence type="ECO:0000256" key="9">
    <source>
        <dbReference type="ARBA" id="ARBA00022771"/>
    </source>
</evidence>
<dbReference type="AlphaFoldDB" id="A0A445D6H3"/>
<protein>
    <recommendedName>
        <fullName evidence="4">RING-type E3 ubiquitin transferase</fullName>
        <ecNumber evidence="4">2.3.2.27</ecNumber>
    </recommendedName>
</protein>
<dbReference type="Proteomes" id="UP000289738">
    <property type="component" value="Chromosome A05"/>
</dbReference>
<evidence type="ECO:0000313" key="18">
    <source>
        <dbReference type="EMBL" id="RYR58853.1"/>
    </source>
</evidence>
<evidence type="ECO:0000256" key="3">
    <source>
        <dbReference type="ARBA" id="ARBA00004906"/>
    </source>
</evidence>
<reference evidence="18 19" key="1">
    <citation type="submission" date="2019-01" db="EMBL/GenBank/DDBJ databases">
        <title>Sequencing of cultivated peanut Arachis hypogaea provides insights into genome evolution and oil improvement.</title>
        <authorList>
            <person name="Chen X."/>
        </authorList>
    </citation>
    <scope>NUCLEOTIDE SEQUENCE [LARGE SCALE GENOMIC DNA]</scope>
    <source>
        <strain evidence="19">cv. Fuhuasheng</strain>
        <tissue evidence="18">Leaves</tissue>
    </source>
</reference>
<dbReference type="Gramene" id="arahy.Tifrunner.gnm2.ann2.Ah05g208400.1">
    <property type="protein sequence ID" value="arahy.Tifrunner.gnm2.ann2.Ah05g208400.1-CDS"/>
    <property type="gene ID" value="arahy.Tifrunner.gnm2.ann2.Ah05g208400"/>
</dbReference>
<name>A0A445D6H3_ARAHY</name>
<dbReference type="SMART" id="SM00184">
    <property type="entry name" value="RING"/>
    <property type="match status" value="1"/>
</dbReference>
<keyword evidence="8" id="KW-0732">Signal</keyword>
<evidence type="ECO:0000256" key="4">
    <source>
        <dbReference type="ARBA" id="ARBA00012483"/>
    </source>
</evidence>
<comment type="similarity">
    <text evidence="14">Belongs to the RING-type zinc finger family. ATL subfamily.</text>
</comment>
<dbReference type="EC" id="2.3.2.27" evidence="4"/>
<evidence type="ECO:0000256" key="12">
    <source>
        <dbReference type="ARBA" id="ARBA00022989"/>
    </source>
</evidence>
<dbReference type="GO" id="GO:0030247">
    <property type="term" value="F:polysaccharide binding"/>
    <property type="evidence" value="ECO:0007669"/>
    <property type="project" value="InterPro"/>
</dbReference>
<keyword evidence="19" id="KW-1185">Reference proteome</keyword>
<comment type="catalytic activity">
    <reaction evidence="1">
        <text>S-ubiquitinyl-[E2 ubiquitin-conjugating enzyme]-L-cysteine + [acceptor protein]-L-lysine = [E2 ubiquitin-conjugating enzyme]-L-cysteine + N(6)-ubiquitinyl-[acceptor protein]-L-lysine.</text>
        <dbReference type="EC" id="2.3.2.27"/>
    </reaction>
</comment>
<dbReference type="PANTHER" id="PTHR46279:SF31">
    <property type="entry name" value="RING-H2 FINGER PROTEIN ATL20-LIKE ISOFORM X1"/>
    <property type="match status" value="1"/>
</dbReference>
<dbReference type="CDD" id="cd16461">
    <property type="entry name" value="RING-H2_EL5-like"/>
    <property type="match status" value="1"/>
</dbReference>
<evidence type="ECO:0000256" key="10">
    <source>
        <dbReference type="ARBA" id="ARBA00022786"/>
    </source>
</evidence>
<evidence type="ECO:0000256" key="5">
    <source>
        <dbReference type="ARBA" id="ARBA00022679"/>
    </source>
</evidence>
<dbReference type="EMBL" id="SDMP01000005">
    <property type="protein sequence ID" value="RYR58853.1"/>
    <property type="molecule type" value="Genomic_DNA"/>
</dbReference>
<keyword evidence="11" id="KW-0862">Zinc</keyword>
<evidence type="ECO:0000256" key="7">
    <source>
        <dbReference type="ARBA" id="ARBA00022723"/>
    </source>
</evidence>
<dbReference type="GO" id="GO:0016020">
    <property type="term" value="C:membrane"/>
    <property type="evidence" value="ECO:0007669"/>
    <property type="project" value="UniProtKB-SubCell"/>
</dbReference>
<evidence type="ECO:0000313" key="19">
    <source>
        <dbReference type="Proteomes" id="UP000289738"/>
    </source>
</evidence>
<dbReference type="SUPFAM" id="SSF57850">
    <property type="entry name" value="RING/U-box"/>
    <property type="match status" value="1"/>
</dbReference>
<dbReference type="PANTHER" id="PTHR46279">
    <property type="entry name" value="RING/U-BOX SUPERFAMILY PROTEIN"/>
    <property type="match status" value="1"/>
</dbReference>
<comment type="subcellular location">
    <subcellularLocation>
        <location evidence="2">Membrane</location>
        <topology evidence="2">Single-pass membrane protein</topology>
    </subcellularLocation>
</comment>
<feature type="transmembrane region" description="Helical" evidence="16">
    <location>
        <begin position="6"/>
        <end position="22"/>
    </location>
</feature>
<keyword evidence="7" id="KW-0479">Metal-binding</keyword>
<evidence type="ECO:0000256" key="2">
    <source>
        <dbReference type="ARBA" id="ARBA00004167"/>
    </source>
</evidence>
<dbReference type="SMR" id="A0A445D6H3"/>
<dbReference type="Pfam" id="PF13947">
    <property type="entry name" value="GUB_WAK_bind"/>
    <property type="match status" value="1"/>
</dbReference>
<feature type="transmembrane region" description="Helical" evidence="16">
    <location>
        <begin position="265"/>
        <end position="286"/>
    </location>
</feature>
<keyword evidence="12 16" id="KW-1133">Transmembrane helix</keyword>
<dbReference type="Gene3D" id="3.30.40.10">
    <property type="entry name" value="Zinc/RING finger domain, C3HC4 (zinc finger)"/>
    <property type="match status" value="1"/>
</dbReference>
<evidence type="ECO:0000256" key="16">
    <source>
        <dbReference type="SAM" id="Phobius"/>
    </source>
</evidence>
<keyword evidence="9 15" id="KW-0863">Zinc-finger</keyword>
<sequence length="412" mass="46204">MTTPQYYSLTLVVLIIIIIIGYRRTEADEASDNINNCDTTVIASCGNYTLPIEFPFWMTSEGNNTRCGYRGFEIKCNNQKQPLLNLPESGDFVVNGIENDEQTILINDQEKCLPRRIMLNRGFSLADSPFQLADGFSYQNYSFYSCPYDPTSPLMIECLGSTRNNLSYSVLAVLSSQVTRQRLLNNSSSCHFITSALAPVPSYVRYEVFWMSYDVDIRLRWNEPDCTSCIQSGGRCGLLPNSNDDHAACYDLPHQGQGLSRKARFGLTIGVGIPGVIGIIGLICLLQRRKMRRDQRQQSSRTQPEFSIMIVPPPPAVLMGLDGPSIERYPKTEVGENGQLPRPNDTICSICLSEYSPKEVLRTITECQHYFHVDCIDGWLKMNATCPLCRKLPARSNSNYDSSLPFPPSSSS</sequence>
<dbReference type="InterPro" id="IPR013083">
    <property type="entry name" value="Znf_RING/FYVE/PHD"/>
</dbReference>
<evidence type="ECO:0000256" key="1">
    <source>
        <dbReference type="ARBA" id="ARBA00000900"/>
    </source>
</evidence>
<evidence type="ECO:0000256" key="6">
    <source>
        <dbReference type="ARBA" id="ARBA00022692"/>
    </source>
</evidence>
<evidence type="ECO:0000256" key="15">
    <source>
        <dbReference type="PROSITE-ProRule" id="PRU00175"/>
    </source>
</evidence>
<keyword evidence="5" id="KW-0808">Transferase</keyword>
<keyword evidence="13 16" id="KW-0472">Membrane</keyword>
<proteinExistence type="inferred from homology"/>
<keyword evidence="6 16" id="KW-0812">Transmembrane</keyword>
<dbReference type="GO" id="GO:0061630">
    <property type="term" value="F:ubiquitin protein ligase activity"/>
    <property type="evidence" value="ECO:0007669"/>
    <property type="project" value="UniProtKB-EC"/>
</dbReference>
<evidence type="ECO:0000259" key="17">
    <source>
        <dbReference type="PROSITE" id="PS50089"/>
    </source>
</evidence>
<evidence type="ECO:0000256" key="8">
    <source>
        <dbReference type="ARBA" id="ARBA00022729"/>
    </source>
</evidence>
<evidence type="ECO:0000256" key="11">
    <source>
        <dbReference type="ARBA" id="ARBA00022833"/>
    </source>
</evidence>
<gene>
    <name evidence="18" type="ORF">Ahy_A05g024720</name>
</gene>
<dbReference type="OrthoDB" id="8062037at2759"/>
<dbReference type="InterPro" id="IPR046948">
    <property type="entry name" value="ATL20-22-like"/>
</dbReference>
<dbReference type="InterPro" id="IPR001841">
    <property type="entry name" value="Znf_RING"/>
</dbReference>
<dbReference type="PROSITE" id="PS50089">
    <property type="entry name" value="ZF_RING_2"/>
    <property type="match status" value="1"/>
</dbReference>